<evidence type="ECO:0008006" key="4">
    <source>
        <dbReference type="Google" id="ProtNLM"/>
    </source>
</evidence>
<dbReference type="EMBL" id="FJOG01000004">
    <property type="protein sequence ID" value="CZR53913.1"/>
    <property type="molecule type" value="Genomic_DNA"/>
</dbReference>
<evidence type="ECO:0000256" key="1">
    <source>
        <dbReference type="SAM" id="MobiDB-lite"/>
    </source>
</evidence>
<feature type="region of interest" description="Disordered" evidence="1">
    <location>
        <begin position="1"/>
        <end position="70"/>
    </location>
</feature>
<feature type="region of interest" description="Disordered" evidence="1">
    <location>
        <begin position="535"/>
        <end position="577"/>
    </location>
</feature>
<feature type="region of interest" description="Disordered" evidence="1">
    <location>
        <begin position="672"/>
        <end position="721"/>
    </location>
</feature>
<dbReference type="PANTHER" id="PTHR43102:SF2">
    <property type="entry name" value="GAF DOMAIN-CONTAINING PROTEIN"/>
    <property type="match status" value="1"/>
</dbReference>
<dbReference type="PANTHER" id="PTHR43102">
    <property type="entry name" value="SLR1143 PROTEIN"/>
    <property type="match status" value="1"/>
</dbReference>
<feature type="compositionally biased region" description="Basic and acidic residues" evidence="1">
    <location>
        <begin position="910"/>
        <end position="920"/>
    </location>
</feature>
<sequence length="920" mass="102334">MEAGQLSADTANGGRNVLKKVHQPTSKAAGKKPSLFIRIFHGSSSKSKNSPPDMDSAEMNPFKMSPPELSLKEVLSPKTTSVNDEEMDQGDRISALSDLALPSPLQYPHKGNLQPRYELTAHPDRPLAVSNSEAELSPLSHERNRREAMLRLIGEKDERDLANQNTRPIEMYGFTPRGASGGSVGSGYVPTNSQFFRTLWADSEQVEQVSGSNDGSLEGFGTEESMQDQLRCHQPEVEALPTTFTQQLDIQGFPPTEVIAYQMGGDFKEAERIVADRVAYLRSYYQGKYNYNSPPLVPGDIQDNFPYLPALNPSSEEERLLSCQRFTKLWLRRTPALLELVITLTRQFEPDYVTLSVFRHGQEIFLANNAFFLENKDAIVREESLSAHCMYDSNVLVVHDTKKDWRFKGNPFVGCYPNIRFFASTPLLSKDSKVIAVMSIFGKAPRMDEHFTIHNQGQQLAAIGRELMDDLNASLDDVDDGLTSRLQMRLSRHLLADSLPESRLTQLVFKRILKRGSAIISCLVPRGLDIRKAPRLPVGEYTPPPTADSEMDPGPQRFHGFDQYPAEGSYFETSPDNGQYSDYAANYEMGPSSEIVRGLNRYSADAPNLGMGPSPERFPNKGQFSAGTSDDHNNNLPDRDAREDQDYDLYERPNVHPTTLYAAQSSQVRLQENVNMPPPPVPTTESAASQRSTISTTNSTNTREKQHQHQGSTRPLPIKRQIPNASQAKVAEMCRDISTALMYDHVYVVEVAGIDSKLADGTPFTDIKGGVYAKSGEATLKSVSKEYLYETLHCDAIRSWKAAGDSFQGDNFTAGDVVFIHTDEDVSASLKRSSGFVLVALRTSTNKANKGLSRYQEVTKLNARVVALRKVLASSHHRARTEPNPSRYPANEATEVVVPPHAHAPSSSAPEDHYYNQHLR</sequence>
<feature type="compositionally biased region" description="Basic and acidic residues" evidence="1">
    <location>
        <begin position="629"/>
        <end position="644"/>
    </location>
</feature>
<gene>
    <name evidence="2" type="ORF">PAC_03795</name>
</gene>
<reference evidence="2 3" key="1">
    <citation type="submission" date="2016-03" db="EMBL/GenBank/DDBJ databases">
        <authorList>
            <person name="Ploux O."/>
        </authorList>
    </citation>
    <scope>NUCLEOTIDE SEQUENCE [LARGE SCALE GENOMIC DNA]</scope>
    <source>
        <strain evidence="2 3">UAMH 11012</strain>
    </source>
</reference>
<name>A0A1L7WMA7_9HELO</name>
<feature type="compositionally biased region" description="Low complexity" evidence="1">
    <location>
        <begin position="683"/>
        <end position="701"/>
    </location>
</feature>
<dbReference type="SUPFAM" id="SSF55781">
    <property type="entry name" value="GAF domain-like"/>
    <property type="match status" value="1"/>
</dbReference>
<dbReference type="STRING" id="576137.A0A1L7WMA7"/>
<accession>A0A1L7WMA7</accession>
<keyword evidence="3" id="KW-1185">Reference proteome</keyword>
<feature type="region of interest" description="Disordered" evidence="1">
    <location>
        <begin position="900"/>
        <end position="920"/>
    </location>
</feature>
<dbReference type="AlphaFoldDB" id="A0A1L7WMA7"/>
<evidence type="ECO:0000313" key="3">
    <source>
        <dbReference type="Proteomes" id="UP000184330"/>
    </source>
</evidence>
<dbReference type="OrthoDB" id="303614at2759"/>
<feature type="compositionally biased region" description="Low complexity" evidence="1">
    <location>
        <begin position="900"/>
        <end position="909"/>
    </location>
</feature>
<organism evidence="2 3">
    <name type="scientific">Phialocephala subalpina</name>
    <dbReference type="NCBI Taxonomy" id="576137"/>
    <lineage>
        <taxon>Eukaryota</taxon>
        <taxon>Fungi</taxon>
        <taxon>Dikarya</taxon>
        <taxon>Ascomycota</taxon>
        <taxon>Pezizomycotina</taxon>
        <taxon>Leotiomycetes</taxon>
        <taxon>Helotiales</taxon>
        <taxon>Mollisiaceae</taxon>
        <taxon>Phialocephala</taxon>
        <taxon>Phialocephala fortinii species complex</taxon>
    </lineage>
</organism>
<proteinExistence type="predicted"/>
<feature type="region of interest" description="Disordered" evidence="1">
    <location>
        <begin position="606"/>
        <end position="644"/>
    </location>
</feature>
<dbReference type="Proteomes" id="UP000184330">
    <property type="component" value="Unassembled WGS sequence"/>
</dbReference>
<evidence type="ECO:0000313" key="2">
    <source>
        <dbReference type="EMBL" id="CZR53913.1"/>
    </source>
</evidence>
<protein>
    <recommendedName>
        <fullName evidence="4">GAF domain-containing protein</fullName>
    </recommendedName>
</protein>